<feature type="domain" description="Insertion element IS402-like" evidence="2">
    <location>
        <begin position="7"/>
        <end position="77"/>
    </location>
</feature>
<dbReference type="Pfam" id="PF13340">
    <property type="entry name" value="DUF4096"/>
    <property type="match status" value="1"/>
</dbReference>
<dbReference type="NCBIfam" id="NF033580">
    <property type="entry name" value="transpos_IS5_3"/>
    <property type="match status" value="1"/>
</dbReference>
<dbReference type="AlphaFoldDB" id="A0A916ZMT8"/>
<gene>
    <name evidence="3" type="ORF">GCM10011390_22830</name>
</gene>
<name>A0A916ZMT8_9HYPH</name>
<evidence type="ECO:0000256" key="1">
    <source>
        <dbReference type="SAM" id="MobiDB-lite"/>
    </source>
</evidence>
<evidence type="ECO:0000313" key="3">
    <source>
        <dbReference type="EMBL" id="GGE03392.1"/>
    </source>
</evidence>
<dbReference type="PANTHER" id="PTHR46637">
    <property type="entry name" value="TIS1421-TRANSPOSASE PROTEIN A"/>
    <property type="match status" value="1"/>
</dbReference>
<proteinExistence type="predicted"/>
<dbReference type="PANTHER" id="PTHR46637:SF1">
    <property type="entry name" value="BLL5188 PROTEIN"/>
    <property type="match status" value="1"/>
</dbReference>
<reference evidence="3" key="1">
    <citation type="journal article" date="2014" name="Int. J. Syst. Evol. Microbiol.">
        <title>Complete genome sequence of Corynebacterium casei LMG S-19264T (=DSM 44701T), isolated from a smear-ripened cheese.</title>
        <authorList>
            <consortium name="US DOE Joint Genome Institute (JGI-PGF)"/>
            <person name="Walter F."/>
            <person name="Albersmeier A."/>
            <person name="Kalinowski J."/>
            <person name="Ruckert C."/>
        </authorList>
    </citation>
    <scope>NUCLEOTIDE SEQUENCE</scope>
    <source>
        <strain evidence="3">CGMCC 1.15367</strain>
    </source>
</reference>
<protein>
    <submittedName>
        <fullName evidence="3">Transposase</fullName>
    </submittedName>
</protein>
<evidence type="ECO:0000259" key="2">
    <source>
        <dbReference type="Pfam" id="PF13340"/>
    </source>
</evidence>
<feature type="compositionally biased region" description="Basic and acidic residues" evidence="1">
    <location>
        <begin position="134"/>
        <end position="144"/>
    </location>
</feature>
<keyword evidence="4" id="KW-1185">Reference proteome</keyword>
<evidence type="ECO:0000313" key="4">
    <source>
        <dbReference type="Proteomes" id="UP000644699"/>
    </source>
</evidence>
<dbReference type="InterPro" id="IPR052909">
    <property type="entry name" value="Transposase_6_like"/>
</dbReference>
<dbReference type="Proteomes" id="UP000644699">
    <property type="component" value="Unassembled WGS sequence"/>
</dbReference>
<sequence>MRDLFWLSDEAWAVLEPHLPKNQPGKPRVDDRRVISGILHILKTGGRWRDVPPEYGPAKTIYNHYARWARHGVWQRIYAKVAAAGTVPDELCLDSTHVKAHRSASGGKGGVQPSGRRLAWRPNNENPLSGRCLWPDRRSCPDARQHRRHHHGSSAPGGHETGPAPDCGQSLRRR</sequence>
<dbReference type="EMBL" id="BMIQ01000003">
    <property type="protein sequence ID" value="GGE03392.1"/>
    <property type="molecule type" value="Genomic_DNA"/>
</dbReference>
<dbReference type="InterPro" id="IPR025161">
    <property type="entry name" value="IS402-like_dom"/>
</dbReference>
<organism evidence="3 4">
    <name type="scientific">Aureimonas endophytica</name>
    <dbReference type="NCBI Taxonomy" id="2027858"/>
    <lineage>
        <taxon>Bacteria</taxon>
        <taxon>Pseudomonadati</taxon>
        <taxon>Pseudomonadota</taxon>
        <taxon>Alphaproteobacteria</taxon>
        <taxon>Hyphomicrobiales</taxon>
        <taxon>Aurantimonadaceae</taxon>
        <taxon>Aureimonas</taxon>
    </lineage>
</organism>
<accession>A0A916ZMT8</accession>
<comment type="caution">
    <text evidence="3">The sequence shown here is derived from an EMBL/GenBank/DDBJ whole genome shotgun (WGS) entry which is preliminary data.</text>
</comment>
<reference evidence="3" key="2">
    <citation type="submission" date="2020-09" db="EMBL/GenBank/DDBJ databases">
        <authorList>
            <person name="Sun Q."/>
            <person name="Zhou Y."/>
        </authorList>
    </citation>
    <scope>NUCLEOTIDE SEQUENCE</scope>
    <source>
        <strain evidence="3">CGMCC 1.15367</strain>
    </source>
</reference>
<feature type="region of interest" description="Disordered" evidence="1">
    <location>
        <begin position="101"/>
        <end position="174"/>
    </location>
</feature>